<dbReference type="InterPro" id="IPR008922">
    <property type="entry name" value="Di-copper_centre_dom_sf"/>
</dbReference>
<dbReference type="Pfam" id="PF12142">
    <property type="entry name" value="PPO1_DWL"/>
    <property type="match status" value="1"/>
</dbReference>
<dbReference type="GO" id="GO:0004097">
    <property type="term" value="F:catechol oxidase activity"/>
    <property type="evidence" value="ECO:0007669"/>
    <property type="project" value="InterPro"/>
</dbReference>
<feature type="binding site" evidence="7">
    <location>
        <position position="197"/>
    </location>
    <ligand>
        <name>Cu cation</name>
        <dbReference type="ChEBI" id="CHEBI:23378"/>
        <label>A</label>
    </ligand>
</feature>
<accession>I1NSB9</accession>
<dbReference type="InterPro" id="IPR002227">
    <property type="entry name" value="Tyrosinase_Cu-bd"/>
</dbReference>
<keyword evidence="13" id="KW-1185">Reference proteome</keyword>
<evidence type="ECO:0000256" key="2">
    <source>
        <dbReference type="ARBA" id="ARBA00022723"/>
    </source>
</evidence>
<dbReference type="Pfam" id="PF00264">
    <property type="entry name" value="Tyrosinase"/>
    <property type="match status" value="2"/>
</dbReference>
<dbReference type="Gramene" id="ORGLA01G0275900.1">
    <property type="protein sequence ID" value="ORGLA01G0275900.1"/>
    <property type="gene ID" value="ORGLA01G0275900"/>
</dbReference>
<evidence type="ECO:0000256" key="9">
    <source>
        <dbReference type="PIRSR" id="PIRSR000290-3"/>
    </source>
</evidence>
<evidence type="ECO:0000256" key="3">
    <source>
        <dbReference type="ARBA" id="ARBA00022784"/>
    </source>
</evidence>
<dbReference type="GO" id="GO:0046148">
    <property type="term" value="P:pigment biosynthetic process"/>
    <property type="evidence" value="ECO:0007669"/>
    <property type="project" value="InterPro"/>
</dbReference>
<reference evidence="12 13" key="2">
    <citation type="submission" date="2018-04" db="EMBL/GenBank/DDBJ databases">
        <title>OglaRS2 (Oryza glaberrima Reference Sequence Version 2).</title>
        <authorList>
            <person name="Zhang J."/>
            <person name="Kudrna D."/>
            <person name="Lee S."/>
            <person name="Talag J."/>
            <person name="Rajasekar S."/>
            <person name="Wing R.A."/>
        </authorList>
    </citation>
    <scope>NUCLEOTIDE SEQUENCE [LARGE SCALE GENOMIC DNA]</scope>
    <source>
        <strain evidence="12 13">cv. IRGC 96717</strain>
    </source>
</reference>
<dbReference type="HOGENOM" id="CLU_029668_1_0_1"/>
<dbReference type="EnsemblPlants" id="ORGLA01G0275900.1">
    <property type="protein sequence ID" value="ORGLA01G0275900.1"/>
    <property type="gene ID" value="ORGLA01G0275900"/>
</dbReference>
<reference evidence="12" key="1">
    <citation type="submission" date="2015-06" db="UniProtKB">
        <authorList>
            <consortium name="EnsemblPlants"/>
        </authorList>
    </citation>
    <scope>IDENTIFICATION</scope>
</reference>
<dbReference type="PANTHER" id="PTHR11474:SF108">
    <property type="entry name" value="TYROSINASE COPPER-BINDING DOMAIN-CONTAINING PROTEIN"/>
    <property type="match status" value="1"/>
</dbReference>
<dbReference type="eggNOG" id="ENOG502QVBP">
    <property type="taxonomic scope" value="Eukaryota"/>
</dbReference>
<feature type="domain" description="Tyrosinase copper-binding" evidence="10">
    <location>
        <begin position="197"/>
        <end position="214"/>
    </location>
</feature>
<dbReference type="InterPro" id="IPR022740">
    <property type="entry name" value="Polyphenol_oxidase_C"/>
</dbReference>
<dbReference type="AlphaFoldDB" id="I1NSB9"/>
<name>I1NSB9_ORYGL</name>
<dbReference type="PROSITE" id="PS51318">
    <property type="entry name" value="TAT"/>
    <property type="match status" value="1"/>
</dbReference>
<dbReference type="PIRSF" id="PIRSF000290">
    <property type="entry name" value="PPO_plant"/>
    <property type="match status" value="1"/>
</dbReference>
<feature type="cross-link" description="2'-(S-cysteinyl)-histidine (Cys-His)" evidence="9">
    <location>
        <begin position="180"/>
        <end position="197"/>
    </location>
</feature>
<evidence type="ECO:0000259" key="10">
    <source>
        <dbReference type="PROSITE" id="PS00497"/>
    </source>
</evidence>
<dbReference type="Pfam" id="PF12143">
    <property type="entry name" value="PPO1_KFDV"/>
    <property type="match status" value="1"/>
</dbReference>
<dbReference type="Proteomes" id="UP000007306">
    <property type="component" value="Chromosome 1"/>
</dbReference>
<proteinExistence type="inferred from homology"/>
<evidence type="ECO:0000313" key="13">
    <source>
        <dbReference type="Proteomes" id="UP000007306"/>
    </source>
</evidence>
<keyword evidence="4" id="KW-0560">Oxidoreductase</keyword>
<feature type="binding site" evidence="7">
    <location>
        <position position="316"/>
    </location>
    <ligand>
        <name>Cu cation</name>
        <dbReference type="ChEBI" id="CHEBI:23378"/>
        <label>B</label>
    </ligand>
</feature>
<dbReference type="InterPro" id="IPR050316">
    <property type="entry name" value="Tyrosinase/Hemocyanin"/>
</dbReference>
<organism evidence="12 13">
    <name type="scientific">Oryza glaberrima</name>
    <name type="common">African rice</name>
    <dbReference type="NCBI Taxonomy" id="4538"/>
    <lineage>
        <taxon>Eukaryota</taxon>
        <taxon>Viridiplantae</taxon>
        <taxon>Streptophyta</taxon>
        <taxon>Embryophyta</taxon>
        <taxon>Tracheophyta</taxon>
        <taxon>Spermatophyta</taxon>
        <taxon>Magnoliopsida</taxon>
        <taxon>Liliopsida</taxon>
        <taxon>Poales</taxon>
        <taxon>Poaceae</taxon>
        <taxon>BOP clade</taxon>
        <taxon>Oryzoideae</taxon>
        <taxon>Oryzeae</taxon>
        <taxon>Oryzinae</taxon>
        <taxon>Oryza</taxon>
    </lineage>
</organism>
<keyword evidence="5 7" id="KW-0186">Copper</keyword>
<dbReference type="InterPro" id="IPR006311">
    <property type="entry name" value="TAT_signal"/>
</dbReference>
<feature type="disulfide bond" evidence="8">
    <location>
        <begin position="111"/>
        <end position="177"/>
    </location>
</feature>
<protein>
    <recommendedName>
        <fullName evidence="10 11">Tyrosinase copper-binding domain-containing protein</fullName>
    </recommendedName>
</protein>
<feature type="binding site" evidence="7">
    <location>
        <position position="206"/>
    </location>
    <ligand>
        <name>Cu cation</name>
        <dbReference type="ChEBI" id="CHEBI:23378"/>
        <label>A</label>
    </ligand>
</feature>
<dbReference type="OMA" id="NRENMGI"/>
<comment type="cofactor">
    <cofactor evidence="7">
        <name>Cu(2+)</name>
        <dbReference type="ChEBI" id="CHEBI:29036"/>
    </cofactor>
    <text evidence="7">Binds 2 copper ions per subunit.</text>
</comment>
<feature type="domain" description="Tyrosinase copper-binding" evidence="11">
    <location>
        <begin position="309"/>
        <end position="320"/>
    </location>
</feature>
<evidence type="ECO:0000256" key="7">
    <source>
        <dbReference type="PIRSR" id="PIRSR000290-1"/>
    </source>
</evidence>
<dbReference type="SUPFAM" id="SSF48056">
    <property type="entry name" value="Di-copper centre-containing domain"/>
    <property type="match status" value="1"/>
</dbReference>
<keyword evidence="6 8" id="KW-1015">Disulfide bond</keyword>
<dbReference type="Gene3D" id="1.10.1280.10">
    <property type="entry name" value="Di-copper center containing domain from catechol oxidase"/>
    <property type="match status" value="2"/>
</dbReference>
<feature type="disulfide bond" evidence="8">
    <location>
        <begin position="96"/>
        <end position="112"/>
    </location>
</feature>
<evidence type="ECO:0000256" key="6">
    <source>
        <dbReference type="ARBA" id="ARBA00023157"/>
    </source>
</evidence>
<dbReference type="PROSITE" id="PS00498">
    <property type="entry name" value="TYROSINASE_2"/>
    <property type="match status" value="1"/>
</dbReference>
<evidence type="ECO:0000256" key="1">
    <source>
        <dbReference type="ARBA" id="ARBA00009928"/>
    </source>
</evidence>
<keyword evidence="2 7" id="KW-0479">Metal-binding</keyword>
<dbReference type="InterPro" id="IPR022739">
    <property type="entry name" value="Polyphenol_oxidase_cen"/>
</dbReference>
<dbReference type="STRING" id="4538.I1NSB9"/>
<comment type="similarity">
    <text evidence="1">Belongs to the tyrosinase family.</text>
</comment>
<evidence type="ECO:0000256" key="4">
    <source>
        <dbReference type="ARBA" id="ARBA00023002"/>
    </source>
</evidence>
<evidence type="ECO:0000259" key="11">
    <source>
        <dbReference type="PROSITE" id="PS00498"/>
    </source>
</evidence>
<feature type="binding site" evidence="7">
    <location>
        <position position="176"/>
    </location>
    <ligand>
        <name>Cu cation</name>
        <dbReference type="ChEBI" id="CHEBI:23378"/>
        <label>A</label>
    </ligand>
</feature>
<dbReference type="GO" id="GO:0046872">
    <property type="term" value="F:metal ion binding"/>
    <property type="evidence" value="ECO:0007669"/>
    <property type="project" value="UniProtKB-KW"/>
</dbReference>
<dbReference type="PANTHER" id="PTHR11474">
    <property type="entry name" value="TYROSINASE FAMILY MEMBER"/>
    <property type="match status" value="1"/>
</dbReference>
<evidence type="ECO:0000256" key="8">
    <source>
        <dbReference type="PIRSR" id="PIRSR000290-2"/>
    </source>
</evidence>
<keyword evidence="3" id="KW-0883">Thioether bond</keyword>
<sequence length="551" mass="60216">MASLSQLITRPATFSLSSPSPSSPGASFCLKPRRGAVGWVSCTSSPAEPDASRLDRRDVLLGLGAAGASATAAGILLSFPRRAGADPVATPDISSCGPPDQLPPSANVLTCCPPPSSASPVDFAPPADASSSPLRTRPAAHSAGADYVAKFNRAIAAMKALPADDPRSFAAQASVHCAYCDGSYSPDGFPGLDLQVHNSWLFMLFHRCYLYFFERILGSLIGDPTFAIPFWNWDAPDGMSMPAMYTDQSSPLFDPRRNGRHVPPKLIDLDYNGREPRFTDNQQVDHNLRVMYRQPAGEDMGNFYSAGRDPLFYAHHANIDRMWAVWKGLDPRRHTDLTDPDWLDASFLFYDEDPKLVRIRVRDVLDMDRLRYRYQDVPTPWTSARPVVTTQRVRSATSSLLTPTARAAGAKEAARFPVTLDSPTRVTVKRPVSARRSRAESKLAKEEVLIIDGIQVDMDVAVKFDVFVNAGEDHAAVGPGGRELAGSFVNVPHRHKHDKRGRAIKTTLRLALNEQLEDLGAEGDDSVVVTLVPRQGKGKVKIGSVKIEIMD</sequence>
<dbReference type="InterPro" id="IPR016213">
    <property type="entry name" value="Polyphenol_oxidase"/>
</dbReference>
<evidence type="ECO:0000313" key="12">
    <source>
        <dbReference type="EnsemblPlants" id="ORGLA01G0275900.1"/>
    </source>
</evidence>
<evidence type="ECO:0000256" key="5">
    <source>
        <dbReference type="ARBA" id="ARBA00023008"/>
    </source>
</evidence>
<dbReference type="PROSITE" id="PS00497">
    <property type="entry name" value="TYROSINASE_1"/>
    <property type="match status" value="1"/>
</dbReference>